<keyword evidence="1 3" id="KW-0807">Transducer</keyword>
<dbReference type="SUPFAM" id="SSF58104">
    <property type="entry name" value="Methyl-accepting chemotaxis protein (MCP) signaling domain"/>
    <property type="match status" value="1"/>
</dbReference>
<dbReference type="GO" id="GO:0016020">
    <property type="term" value="C:membrane"/>
    <property type="evidence" value="ECO:0007669"/>
    <property type="project" value="InterPro"/>
</dbReference>
<dbReference type="InterPro" id="IPR003660">
    <property type="entry name" value="HAMP_dom"/>
</dbReference>
<dbReference type="PROSITE" id="PS50885">
    <property type="entry name" value="HAMP"/>
    <property type="match status" value="2"/>
</dbReference>
<dbReference type="AlphaFoldDB" id="A0A285N3T2"/>
<dbReference type="OrthoDB" id="8935at2"/>
<gene>
    <name evidence="8" type="ORF">SAMN06265182_0521</name>
</gene>
<feature type="domain" description="Methyl-accepting transducer" evidence="6">
    <location>
        <begin position="302"/>
        <end position="524"/>
    </location>
</feature>
<feature type="domain" description="HAMP" evidence="7">
    <location>
        <begin position="207"/>
        <end position="252"/>
    </location>
</feature>
<evidence type="ECO:0000313" key="9">
    <source>
        <dbReference type="Proteomes" id="UP000219036"/>
    </source>
</evidence>
<evidence type="ECO:0000259" key="7">
    <source>
        <dbReference type="PROSITE" id="PS50885"/>
    </source>
</evidence>
<evidence type="ECO:0000313" key="8">
    <source>
        <dbReference type="EMBL" id="SNZ03978.1"/>
    </source>
</evidence>
<dbReference type="SMART" id="SM00304">
    <property type="entry name" value="HAMP"/>
    <property type="match status" value="2"/>
</dbReference>
<dbReference type="PROSITE" id="PS50111">
    <property type="entry name" value="CHEMOTAXIS_TRANSDUC_2"/>
    <property type="match status" value="1"/>
</dbReference>
<dbReference type="Proteomes" id="UP000219036">
    <property type="component" value="Unassembled WGS sequence"/>
</dbReference>
<accession>A0A285N3T2</accession>
<proteinExistence type="inferred from homology"/>
<dbReference type="RefSeq" id="WP_096999698.1">
    <property type="nucleotide sequence ID" value="NZ_OBEI01000001.1"/>
</dbReference>
<dbReference type="SMART" id="SM00283">
    <property type="entry name" value="MA"/>
    <property type="match status" value="1"/>
</dbReference>
<keyword evidence="5" id="KW-0812">Transmembrane</keyword>
<dbReference type="PANTHER" id="PTHR32089:SF112">
    <property type="entry name" value="LYSOZYME-LIKE PROTEIN-RELATED"/>
    <property type="match status" value="1"/>
</dbReference>
<keyword evidence="9" id="KW-1185">Reference proteome</keyword>
<comment type="similarity">
    <text evidence="2">Belongs to the methyl-accepting chemotaxis (MCP) protein family.</text>
</comment>
<dbReference type="Gene3D" id="6.10.340.10">
    <property type="match status" value="1"/>
</dbReference>
<keyword evidence="5" id="KW-0472">Membrane</keyword>
<sequence length="549" mass="62090">MTLRKKFILRISIILFVILVFTIAVNMFSMRRYGVTNAEKASRVVAELVRDGLTAHMMTGTMSMRHYFLNQIEHIKEIDKLWIVRGDPVIKQFGEGSSDEKPRDNLDLEALKTGKIQKKLIESRDFVKYRITIPYIAKPQGEINCITCHQVKEGEVLGAVSIVMDISEVRAFAFQTAVLILIGAFIVFFLSGAYMYIFIGKYVNIFEKLKEAMSKAIKGDFSARIETDLKDEAGITVKEFNQFMEELNENFSEIKRVMNALASADLTARIDKRMEGEFETLRQRINESIHSLSSTLEMTIEGFSRIIKQLQTVADQIFQISNEVDKENDSIHHIKNSIIDISEKIKSISENALTVQEISKKVQEDIQIGETNIEEMKNSINRLLEAGEKIHKAVGSIIDIANQTNMLALNAAIEAARAGEVGKGFAVVADEVRKLAETTSNFARDIQQMVVEIFDNIKSVSQALEKTDTGYSEMSETYNKMSELLQKITENINDQTKQIMEMSESIKTITEISESINKKNKAIADEIKELSDIAGEVKEEVDRFKVKGE</sequence>
<dbReference type="PANTHER" id="PTHR32089">
    <property type="entry name" value="METHYL-ACCEPTING CHEMOTAXIS PROTEIN MCPB"/>
    <property type="match status" value="1"/>
</dbReference>
<organism evidence="8 9">
    <name type="scientific">Persephonella hydrogeniphila</name>
    <dbReference type="NCBI Taxonomy" id="198703"/>
    <lineage>
        <taxon>Bacteria</taxon>
        <taxon>Pseudomonadati</taxon>
        <taxon>Aquificota</taxon>
        <taxon>Aquificia</taxon>
        <taxon>Aquificales</taxon>
        <taxon>Hydrogenothermaceae</taxon>
        <taxon>Persephonella</taxon>
    </lineage>
</organism>
<dbReference type="GO" id="GO:0007165">
    <property type="term" value="P:signal transduction"/>
    <property type="evidence" value="ECO:0007669"/>
    <property type="project" value="UniProtKB-KW"/>
</dbReference>
<feature type="coiled-coil region" evidence="4">
    <location>
        <begin position="478"/>
        <end position="505"/>
    </location>
</feature>
<keyword evidence="4" id="KW-0175">Coiled coil</keyword>
<keyword evidence="5" id="KW-1133">Transmembrane helix</keyword>
<feature type="transmembrane region" description="Helical" evidence="5">
    <location>
        <begin position="172"/>
        <end position="199"/>
    </location>
</feature>
<dbReference type="Pfam" id="PF00672">
    <property type="entry name" value="HAMP"/>
    <property type="match status" value="2"/>
</dbReference>
<dbReference type="CDD" id="cd06225">
    <property type="entry name" value="HAMP"/>
    <property type="match status" value="1"/>
</dbReference>
<dbReference type="Pfam" id="PF00015">
    <property type="entry name" value="MCPsignal"/>
    <property type="match status" value="1"/>
</dbReference>
<feature type="domain" description="HAMP" evidence="7">
    <location>
        <begin position="253"/>
        <end position="297"/>
    </location>
</feature>
<evidence type="ECO:0000256" key="2">
    <source>
        <dbReference type="ARBA" id="ARBA00029447"/>
    </source>
</evidence>
<dbReference type="EMBL" id="OBEI01000001">
    <property type="protein sequence ID" value="SNZ03978.1"/>
    <property type="molecule type" value="Genomic_DNA"/>
</dbReference>
<dbReference type="Gene3D" id="3.30.450.290">
    <property type="match status" value="1"/>
</dbReference>
<evidence type="ECO:0000256" key="4">
    <source>
        <dbReference type="SAM" id="Coils"/>
    </source>
</evidence>
<evidence type="ECO:0000259" key="6">
    <source>
        <dbReference type="PROSITE" id="PS50111"/>
    </source>
</evidence>
<reference evidence="9" key="1">
    <citation type="submission" date="2017-09" db="EMBL/GenBank/DDBJ databases">
        <authorList>
            <person name="Varghese N."/>
            <person name="Submissions S."/>
        </authorList>
    </citation>
    <scope>NUCLEOTIDE SEQUENCE [LARGE SCALE GENOMIC DNA]</scope>
    <source>
        <strain evidence="9">DSM 15103</strain>
    </source>
</reference>
<feature type="transmembrane region" description="Helical" evidence="5">
    <location>
        <begin position="7"/>
        <end position="28"/>
    </location>
</feature>
<name>A0A285N3T2_9AQUI</name>
<evidence type="ECO:0000256" key="5">
    <source>
        <dbReference type="SAM" id="Phobius"/>
    </source>
</evidence>
<evidence type="ECO:0000256" key="1">
    <source>
        <dbReference type="ARBA" id="ARBA00023224"/>
    </source>
</evidence>
<protein>
    <submittedName>
        <fullName evidence="8">Methyl-accepting chemotaxis protein</fullName>
    </submittedName>
</protein>
<dbReference type="Gene3D" id="1.10.287.950">
    <property type="entry name" value="Methyl-accepting chemotaxis protein"/>
    <property type="match status" value="1"/>
</dbReference>
<evidence type="ECO:0000256" key="3">
    <source>
        <dbReference type="PROSITE-ProRule" id="PRU00284"/>
    </source>
</evidence>
<dbReference type="InterPro" id="IPR004089">
    <property type="entry name" value="MCPsignal_dom"/>
</dbReference>